<dbReference type="InterPro" id="IPR018389">
    <property type="entry name" value="DctP_fam"/>
</dbReference>
<proteinExistence type="predicted"/>
<accession>A0A7M4DQS9</accession>
<feature type="signal peptide" evidence="3">
    <location>
        <begin position="1"/>
        <end position="25"/>
    </location>
</feature>
<dbReference type="NCBIfam" id="NF037995">
    <property type="entry name" value="TRAP_S1"/>
    <property type="match status" value="1"/>
</dbReference>
<dbReference type="Gene3D" id="3.40.190.170">
    <property type="entry name" value="Bacterial extracellular solute-binding protein, family 7"/>
    <property type="match status" value="1"/>
</dbReference>
<dbReference type="PROSITE" id="PS51257">
    <property type="entry name" value="PROKAR_LIPOPROTEIN"/>
    <property type="match status" value="1"/>
</dbReference>
<gene>
    <name evidence="4" type="primary">yiaO_2</name>
    <name evidence="4" type="ORF">HALOF300_04520</name>
</gene>
<feature type="chain" id="PRO_5029714752" evidence="3">
    <location>
        <begin position="26"/>
        <end position="354"/>
    </location>
</feature>
<evidence type="ECO:0000256" key="1">
    <source>
        <dbReference type="ARBA" id="ARBA00022729"/>
    </source>
</evidence>
<evidence type="ECO:0000256" key="2">
    <source>
        <dbReference type="SAM" id="MobiDB-lite"/>
    </source>
</evidence>
<evidence type="ECO:0000256" key="3">
    <source>
        <dbReference type="SAM" id="SignalP"/>
    </source>
</evidence>
<reference evidence="4 5" key="1">
    <citation type="submission" date="2019-11" db="EMBL/GenBank/DDBJ databases">
        <authorList>
            <person name="Criscuolo A."/>
        </authorList>
    </citation>
    <scope>NUCLEOTIDE SEQUENCE [LARGE SCALE GENOMIC DNA]</scope>
    <source>
        <strain evidence="4">CIP111667</strain>
    </source>
</reference>
<dbReference type="Pfam" id="PF03480">
    <property type="entry name" value="DctP"/>
    <property type="match status" value="1"/>
</dbReference>
<dbReference type="InterPro" id="IPR038404">
    <property type="entry name" value="TRAP_DctP_sf"/>
</dbReference>
<protein>
    <submittedName>
        <fullName evidence="4">2,3-diketo-L-gulonate-binding periplasmic protein YiaO</fullName>
    </submittedName>
</protein>
<name>A0A7M4DQS9_9MICO</name>
<dbReference type="Proteomes" id="UP000419743">
    <property type="component" value="Unassembled WGS sequence"/>
</dbReference>
<sequence length="354" mass="38156">MSTARSRRRGLVAASVLATATLVAACSGGGAGPEETSDEGDAAGSENNPVTLSVATSQNEQTPNYYCGVELLKERLETADVGFTIELYPSSQLGPDADRFPQVQAGDIDIDLQGASALSSTFEPIGVVDASYAFNDVEHAFQWIDESSEGLFTNFHEATGVTIVDGWFFGSRTFSTADIEVTSPDDLAGVPIRFPNSPQFLANAEALGVTNPVSVAVEELYTALQQGIAVGQENPIVATQSSSYFEVLNTASLNNHQVGIHWILVSDATYEKLSEEQAALLDETIREIRPENRTCVEEATEEILDELRSDPAFTVVETEDIDIDAFISQSEEFFESYFTGESLEAYQAIRESAG</sequence>
<comment type="caution">
    <text evidence="4">The sequence shown here is derived from an EMBL/GenBank/DDBJ whole genome shotgun (WGS) entry which is preliminary data.</text>
</comment>
<organism evidence="4 5">
    <name type="scientific">Occultella aeris</name>
    <dbReference type="NCBI Taxonomy" id="2761496"/>
    <lineage>
        <taxon>Bacteria</taxon>
        <taxon>Bacillati</taxon>
        <taxon>Actinomycetota</taxon>
        <taxon>Actinomycetes</taxon>
        <taxon>Micrococcales</taxon>
        <taxon>Ruaniaceae</taxon>
        <taxon>Occultella</taxon>
    </lineage>
</organism>
<dbReference type="GO" id="GO:0055085">
    <property type="term" value="P:transmembrane transport"/>
    <property type="evidence" value="ECO:0007669"/>
    <property type="project" value="InterPro"/>
</dbReference>
<keyword evidence="5" id="KW-1185">Reference proteome</keyword>
<feature type="region of interest" description="Disordered" evidence="2">
    <location>
        <begin position="27"/>
        <end position="49"/>
    </location>
</feature>
<dbReference type="PANTHER" id="PTHR33376:SF4">
    <property type="entry name" value="SIALIC ACID-BINDING PERIPLASMIC PROTEIN SIAP"/>
    <property type="match status" value="1"/>
</dbReference>
<dbReference type="PANTHER" id="PTHR33376">
    <property type="match status" value="1"/>
</dbReference>
<evidence type="ECO:0000313" key="5">
    <source>
        <dbReference type="Proteomes" id="UP000419743"/>
    </source>
</evidence>
<evidence type="ECO:0000313" key="4">
    <source>
        <dbReference type="EMBL" id="VZO39823.1"/>
    </source>
</evidence>
<dbReference type="RefSeq" id="WP_156743122.1">
    <property type="nucleotide sequence ID" value="NZ_CACRYJ010000064.1"/>
</dbReference>
<dbReference type="AlphaFoldDB" id="A0A7M4DQS9"/>
<keyword evidence="1 3" id="KW-0732">Signal</keyword>
<dbReference type="EMBL" id="CACRYJ010000064">
    <property type="protein sequence ID" value="VZO39823.1"/>
    <property type="molecule type" value="Genomic_DNA"/>
</dbReference>